<dbReference type="NCBIfam" id="NF007568">
    <property type="entry name" value="PRK10199.1"/>
    <property type="match status" value="1"/>
</dbReference>
<keyword evidence="1" id="KW-0031">Aminopeptidase</keyword>
<dbReference type="GO" id="GO:0008235">
    <property type="term" value="F:metalloexopeptidase activity"/>
    <property type="evidence" value="ECO:0007669"/>
    <property type="project" value="InterPro"/>
</dbReference>
<evidence type="ECO:0000256" key="4">
    <source>
        <dbReference type="ARBA" id="ARBA00022729"/>
    </source>
</evidence>
<keyword evidence="4 7" id="KW-0732">Signal</keyword>
<dbReference type="EMBL" id="BBMZ01000002">
    <property type="protein sequence ID" value="GAL56555.1"/>
    <property type="molecule type" value="Genomic_DNA"/>
</dbReference>
<dbReference type="GO" id="GO:0006508">
    <property type="term" value="P:proteolysis"/>
    <property type="evidence" value="ECO:0007669"/>
    <property type="project" value="UniProtKB-KW"/>
</dbReference>
<sequence length="348" mass="38588">MFPALRHLAMALALGVCFTVPAQAKINQPGEMASEQARHIATYFPGRMTGTPAEMLSADYLRQQFEQMGYQSDIRKFNSRYIYTSRNKNQNWHNVTGSTVIAAHEGKLAQQIIVMAHLDTYAPRSDADSDNNLGGLTLQGLDDNAAGLGVMLELADQLKDMQTQYGIRFIATSGEEEGRLGAENLLQRMSDAEKKNTLLVINLDNLIVGDKLYFNSGKSTPAAVRKLTRDRALAIARQHGITATTNPGLNPDYPKGTDCCHDSEVFDRAGIPVLSVEATNWSLGKKDGYQQRAKTKAFPDGTSWHNVRLDNQQFIDSALPGRIERRSRDVMRIMLPLMKELAKAEKNS</sequence>
<comment type="caution">
    <text evidence="9">The sequence shown here is derived from an EMBL/GenBank/DDBJ whole genome shotgun (WGS) entry which is preliminary data.</text>
</comment>
<dbReference type="FunFam" id="3.40.630.10:FF:000038">
    <property type="entry name" value="Alkaline phosphatase isozyme conversion"/>
    <property type="match status" value="1"/>
</dbReference>
<evidence type="ECO:0000313" key="9">
    <source>
        <dbReference type="EMBL" id="GAL56555.1"/>
    </source>
</evidence>
<dbReference type="PANTHER" id="PTHR12147">
    <property type="entry name" value="METALLOPEPTIDASE M28 FAMILY MEMBER"/>
    <property type="match status" value="1"/>
</dbReference>
<evidence type="ECO:0000256" key="2">
    <source>
        <dbReference type="ARBA" id="ARBA00022670"/>
    </source>
</evidence>
<keyword evidence="6" id="KW-0862">Zinc</keyword>
<dbReference type="eggNOG" id="COG2234">
    <property type="taxonomic scope" value="Bacteria"/>
</dbReference>
<dbReference type="RefSeq" id="WP_042387834.1">
    <property type="nucleotide sequence ID" value="NZ_BBMZ01000002.1"/>
</dbReference>
<evidence type="ECO:0000256" key="7">
    <source>
        <dbReference type="SAM" id="SignalP"/>
    </source>
</evidence>
<dbReference type="GO" id="GO:0004177">
    <property type="term" value="F:aminopeptidase activity"/>
    <property type="evidence" value="ECO:0007669"/>
    <property type="project" value="UniProtKB-KW"/>
</dbReference>
<dbReference type="PANTHER" id="PTHR12147:SF56">
    <property type="entry name" value="AMINOPEPTIDASE YDR415C-RELATED"/>
    <property type="match status" value="1"/>
</dbReference>
<keyword evidence="3" id="KW-0479">Metal-binding</keyword>
<dbReference type="AlphaFoldDB" id="A0A090UVE0"/>
<protein>
    <submittedName>
        <fullName evidence="9">Alkaline phosphatase isozyme conversion protein</fullName>
    </submittedName>
</protein>
<name>A0A090UVE0_PSEVU</name>
<dbReference type="STRING" id="1115515.EV102420_02_01590"/>
<keyword evidence="5" id="KW-0378">Hydrolase</keyword>
<reference evidence="9 10" key="1">
    <citation type="submission" date="2014-09" db="EMBL/GenBank/DDBJ databases">
        <title>Whole genome shotgun sequence of Escherichia vulneris NBRC 102420.</title>
        <authorList>
            <person name="Yoshida Y."/>
            <person name="Hosoyama A."/>
            <person name="Tsuchikane K."/>
            <person name="Ohji S."/>
            <person name="Ichikawa N."/>
            <person name="Kimura A."/>
            <person name="Yamazoe A."/>
            <person name="Ezaki T."/>
            <person name="Fujita N."/>
        </authorList>
    </citation>
    <scope>NUCLEOTIDE SEQUENCE [LARGE SCALE GENOMIC DNA]</scope>
    <source>
        <strain evidence="9 10">NBRC 102420</strain>
    </source>
</reference>
<keyword evidence="2" id="KW-0645">Protease</keyword>
<dbReference type="Proteomes" id="UP000029462">
    <property type="component" value="Unassembled WGS sequence"/>
</dbReference>
<keyword evidence="10" id="KW-1185">Reference proteome</keyword>
<dbReference type="InterPro" id="IPR007484">
    <property type="entry name" value="Peptidase_M28"/>
</dbReference>
<evidence type="ECO:0000256" key="1">
    <source>
        <dbReference type="ARBA" id="ARBA00022438"/>
    </source>
</evidence>
<feature type="domain" description="Peptidase M28" evidence="8">
    <location>
        <begin position="100"/>
        <end position="327"/>
    </location>
</feature>
<evidence type="ECO:0000313" key="10">
    <source>
        <dbReference type="Proteomes" id="UP000029462"/>
    </source>
</evidence>
<proteinExistence type="predicted"/>
<accession>A0A090UVE0</accession>
<dbReference type="Pfam" id="PF04389">
    <property type="entry name" value="Peptidase_M28"/>
    <property type="match status" value="1"/>
</dbReference>
<evidence type="ECO:0000256" key="3">
    <source>
        <dbReference type="ARBA" id="ARBA00022723"/>
    </source>
</evidence>
<dbReference type="InterPro" id="IPR045175">
    <property type="entry name" value="M28_fam"/>
</dbReference>
<organism evidence="9 10">
    <name type="scientific">Pseudescherichia vulneris NBRC 102420</name>
    <dbReference type="NCBI Taxonomy" id="1115515"/>
    <lineage>
        <taxon>Bacteria</taxon>
        <taxon>Pseudomonadati</taxon>
        <taxon>Pseudomonadota</taxon>
        <taxon>Gammaproteobacteria</taxon>
        <taxon>Enterobacterales</taxon>
        <taxon>Enterobacteriaceae</taxon>
        <taxon>Pseudescherichia</taxon>
    </lineage>
</organism>
<evidence type="ECO:0000256" key="5">
    <source>
        <dbReference type="ARBA" id="ARBA00022801"/>
    </source>
</evidence>
<feature type="chain" id="PRO_5001865002" evidence="7">
    <location>
        <begin position="25"/>
        <end position="348"/>
    </location>
</feature>
<evidence type="ECO:0000256" key="6">
    <source>
        <dbReference type="ARBA" id="ARBA00022833"/>
    </source>
</evidence>
<dbReference type="SUPFAM" id="SSF53187">
    <property type="entry name" value="Zn-dependent exopeptidases"/>
    <property type="match status" value="1"/>
</dbReference>
<dbReference type="Gene3D" id="3.40.630.10">
    <property type="entry name" value="Zn peptidases"/>
    <property type="match status" value="1"/>
</dbReference>
<evidence type="ECO:0000259" key="8">
    <source>
        <dbReference type="Pfam" id="PF04389"/>
    </source>
</evidence>
<gene>
    <name evidence="9" type="primary">iap</name>
    <name evidence="9" type="ORF">EV102420_02_01590</name>
</gene>
<dbReference type="OrthoDB" id="9762302at2"/>
<feature type="signal peptide" evidence="7">
    <location>
        <begin position="1"/>
        <end position="24"/>
    </location>
</feature>
<dbReference type="GO" id="GO:0046872">
    <property type="term" value="F:metal ion binding"/>
    <property type="evidence" value="ECO:0007669"/>
    <property type="project" value="UniProtKB-KW"/>
</dbReference>